<sequence length="124" mass="14775">MEKSYQLVLQVIKQIIQIININSLNYIQRNYDYNYNQQETVYNHVFLSLCFCQDKSFKPTLKQQNSYDPTHTMILHKAKVFDYLLLLLINNKSLFIIDFMPQVIPIHRDDLQMAVQKNAQGNFN</sequence>
<dbReference type="Proteomes" id="UP000692954">
    <property type="component" value="Unassembled WGS sequence"/>
</dbReference>
<organism evidence="1 2">
    <name type="scientific">Paramecium sonneborni</name>
    <dbReference type="NCBI Taxonomy" id="65129"/>
    <lineage>
        <taxon>Eukaryota</taxon>
        <taxon>Sar</taxon>
        <taxon>Alveolata</taxon>
        <taxon>Ciliophora</taxon>
        <taxon>Intramacronucleata</taxon>
        <taxon>Oligohymenophorea</taxon>
        <taxon>Peniculida</taxon>
        <taxon>Parameciidae</taxon>
        <taxon>Paramecium</taxon>
    </lineage>
</organism>
<keyword evidence="2" id="KW-1185">Reference proteome</keyword>
<protein>
    <submittedName>
        <fullName evidence="1">Uncharacterized protein</fullName>
    </submittedName>
</protein>
<comment type="caution">
    <text evidence="1">The sequence shown here is derived from an EMBL/GenBank/DDBJ whole genome shotgun (WGS) entry which is preliminary data.</text>
</comment>
<evidence type="ECO:0000313" key="1">
    <source>
        <dbReference type="EMBL" id="CAD8081999.1"/>
    </source>
</evidence>
<evidence type="ECO:0000313" key="2">
    <source>
        <dbReference type="Proteomes" id="UP000692954"/>
    </source>
</evidence>
<gene>
    <name evidence="1" type="ORF">PSON_ATCC_30995.1.T0420344</name>
</gene>
<reference evidence="1" key="1">
    <citation type="submission" date="2021-01" db="EMBL/GenBank/DDBJ databases">
        <authorList>
            <consortium name="Genoscope - CEA"/>
            <person name="William W."/>
        </authorList>
    </citation>
    <scope>NUCLEOTIDE SEQUENCE</scope>
</reference>
<dbReference type="AlphaFoldDB" id="A0A8S1MQT9"/>
<proteinExistence type="predicted"/>
<name>A0A8S1MQT9_9CILI</name>
<accession>A0A8S1MQT9</accession>
<dbReference type="EMBL" id="CAJJDN010000042">
    <property type="protein sequence ID" value="CAD8081999.1"/>
    <property type="molecule type" value="Genomic_DNA"/>
</dbReference>